<dbReference type="InterPro" id="IPR007892">
    <property type="entry name" value="CHASE4"/>
</dbReference>
<dbReference type="Gene3D" id="3.30.70.270">
    <property type="match status" value="1"/>
</dbReference>
<dbReference type="OrthoDB" id="9812260at2"/>
<dbReference type="Pfam" id="PF00990">
    <property type="entry name" value="GGDEF"/>
    <property type="match status" value="1"/>
</dbReference>
<dbReference type="EC" id="2.7.7.65" evidence="2"/>
<feature type="domain" description="GGDEF" evidence="5">
    <location>
        <begin position="380"/>
        <end position="519"/>
    </location>
</feature>
<gene>
    <name evidence="6" type="ORF">soil367_08940</name>
</gene>
<evidence type="ECO:0000313" key="6">
    <source>
        <dbReference type="EMBL" id="QCF26040.1"/>
    </source>
</evidence>
<sequence length="519" mass="57632">MRSIRSYFFQYLLAYIIAITGVFLAYRYYVEYPRELATVAEHQSRELRSLARSLQSDTDHLQVAVRDWSHWDDTYQFLRDPKTRTGYIEANLQPSTFEVFSLAAIAFFDADFELVFAQGFDLEDSQPRSAESLLPSPLKQTFRAGGLPGEPFQQTGWLNTALGPARYALDYVTNSLGDQPPNGYLMFVQLVTEEHIQALEEVTRLELELAAVDPNAAQPHLSPAGKIADGSHHGVADSRTQLLNNSAGQPILSLQITHDPIADPRLIGPSGIGMLLALALVPFGIGLAIDRTLLRAIRRNSARIEGMVSNNSLEELPRGFPVRELEQMREAFNDSVRLTRGHVEQLRQISQTDSLTGIGNRRAFDEFSDQAWRQAKRLNIPFVLAVLDLDFFKEFNDRLGHPAGDDALRLVGKALDEFTPRSGDFCARLGGEEFVVILTGMQKGESMERLEVLRSSIEALAISHPDSAVAPVLTVSIGAVHVAAPLLTDHGSLQDIMDSADKALYCAKRQGRNRISTSR</sequence>
<dbReference type="GO" id="GO:0043709">
    <property type="term" value="P:cell adhesion involved in single-species biofilm formation"/>
    <property type="evidence" value="ECO:0007669"/>
    <property type="project" value="TreeGrafter"/>
</dbReference>
<proteinExistence type="predicted"/>
<dbReference type="SMART" id="SM00267">
    <property type="entry name" value="GGDEF"/>
    <property type="match status" value="1"/>
</dbReference>
<dbReference type="InterPro" id="IPR000160">
    <property type="entry name" value="GGDEF_dom"/>
</dbReference>
<evidence type="ECO:0000256" key="3">
    <source>
        <dbReference type="ARBA" id="ARBA00034247"/>
    </source>
</evidence>
<accession>A0A4V1D8Q8</accession>
<dbReference type="Pfam" id="PF05228">
    <property type="entry name" value="CHASE4"/>
    <property type="match status" value="1"/>
</dbReference>
<comment type="cofactor">
    <cofactor evidence="1">
        <name>Mg(2+)</name>
        <dbReference type="ChEBI" id="CHEBI:18420"/>
    </cofactor>
</comment>
<dbReference type="InterPro" id="IPR050469">
    <property type="entry name" value="Diguanylate_Cyclase"/>
</dbReference>
<dbReference type="KEGG" id="hmi:soil367_08940"/>
<keyword evidence="4" id="KW-1133">Transmembrane helix</keyword>
<dbReference type="GO" id="GO:1902201">
    <property type="term" value="P:negative regulation of bacterial-type flagellum-dependent cell motility"/>
    <property type="evidence" value="ECO:0007669"/>
    <property type="project" value="TreeGrafter"/>
</dbReference>
<evidence type="ECO:0000259" key="5">
    <source>
        <dbReference type="PROSITE" id="PS50887"/>
    </source>
</evidence>
<keyword evidence="4" id="KW-0472">Membrane</keyword>
<evidence type="ECO:0000313" key="7">
    <source>
        <dbReference type="Proteomes" id="UP000298049"/>
    </source>
</evidence>
<comment type="catalytic activity">
    <reaction evidence="3">
        <text>2 GTP = 3',3'-c-di-GMP + 2 diphosphate</text>
        <dbReference type="Rhea" id="RHEA:24898"/>
        <dbReference type="ChEBI" id="CHEBI:33019"/>
        <dbReference type="ChEBI" id="CHEBI:37565"/>
        <dbReference type="ChEBI" id="CHEBI:58805"/>
        <dbReference type="EC" id="2.7.7.65"/>
    </reaction>
</comment>
<dbReference type="GO" id="GO:0052621">
    <property type="term" value="F:diguanylate cyclase activity"/>
    <property type="evidence" value="ECO:0007669"/>
    <property type="project" value="UniProtKB-EC"/>
</dbReference>
<dbReference type="PANTHER" id="PTHR45138">
    <property type="entry name" value="REGULATORY COMPONENTS OF SENSORY TRANSDUCTION SYSTEM"/>
    <property type="match status" value="1"/>
</dbReference>
<organism evidence="6 7">
    <name type="scientific">Hydrocarboniclastica marina</name>
    <dbReference type="NCBI Taxonomy" id="2259620"/>
    <lineage>
        <taxon>Bacteria</taxon>
        <taxon>Pseudomonadati</taxon>
        <taxon>Pseudomonadota</taxon>
        <taxon>Gammaproteobacteria</taxon>
        <taxon>Alteromonadales</taxon>
        <taxon>Alteromonadaceae</taxon>
        <taxon>Hydrocarboniclastica</taxon>
    </lineage>
</organism>
<evidence type="ECO:0000256" key="2">
    <source>
        <dbReference type="ARBA" id="ARBA00012528"/>
    </source>
</evidence>
<reference evidence="6 7" key="1">
    <citation type="submission" date="2018-07" db="EMBL/GenBank/DDBJ databases">
        <title>Marsedoiliclastica nanhaica gen. nov. sp. nov., a novel marine hydrocarbonoclastic bacterium isolated from an in-situ enriched hydrocarbon-degrading consortium in deep-sea sediment.</title>
        <authorList>
            <person name="Dong C."/>
            <person name="Ma T."/>
            <person name="Liu R."/>
            <person name="Shao Z."/>
        </authorList>
    </citation>
    <scope>NUCLEOTIDE SEQUENCE [LARGE SCALE GENOMIC DNA]</scope>
    <source>
        <strain evidence="7">soil36-7</strain>
    </source>
</reference>
<dbReference type="CDD" id="cd01949">
    <property type="entry name" value="GGDEF"/>
    <property type="match status" value="1"/>
</dbReference>
<dbReference type="Proteomes" id="UP000298049">
    <property type="component" value="Chromosome"/>
</dbReference>
<keyword evidence="7" id="KW-1185">Reference proteome</keyword>
<dbReference type="FunFam" id="3.30.70.270:FF:000001">
    <property type="entry name" value="Diguanylate cyclase domain protein"/>
    <property type="match status" value="1"/>
</dbReference>
<dbReference type="RefSeq" id="WP_136548762.1">
    <property type="nucleotide sequence ID" value="NZ_CP031093.1"/>
</dbReference>
<dbReference type="NCBIfam" id="TIGR00254">
    <property type="entry name" value="GGDEF"/>
    <property type="match status" value="1"/>
</dbReference>
<evidence type="ECO:0000256" key="1">
    <source>
        <dbReference type="ARBA" id="ARBA00001946"/>
    </source>
</evidence>
<dbReference type="SUPFAM" id="SSF55073">
    <property type="entry name" value="Nucleotide cyclase"/>
    <property type="match status" value="1"/>
</dbReference>
<dbReference type="EMBL" id="CP031093">
    <property type="protein sequence ID" value="QCF26040.1"/>
    <property type="molecule type" value="Genomic_DNA"/>
</dbReference>
<dbReference type="InterPro" id="IPR043128">
    <property type="entry name" value="Rev_trsase/Diguanyl_cyclase"/>
</dbReference>
<dbReference type="InterPro" id="IPR029787">
    <property type="entry name" value="Nucleotide_cyclase"/>
</dbReference>
<evidence type="ECO:0000256" key="4">
    <source>
        <dbReference type="SAM" id="Phobius"/>
    </source>
</evidence>
<feature type="transmembrane region" description="Helical" evidence="4">
    <location>
        <begin position="266"/>
        <end position="289"/>
    </location>
</feature>
<dbReference type="PANTHER" id="PTHR45138:SF9">
    <property type="entry name" value="DIGUANYLATE CYCLASE DGCM-RELATED"/>
    <property type="match status" value="1"/>
</dbReference>
<keyword evidence="4" id="KW-0812">Transmembrane</keyword>
<name>A0A4V1D8Q8_9ALTE</name>
<dbReference type="PROSITE" id="PS50887">
    <property type="entry name" value="GGDEF"/>
    <property type="match status" value="1"/>
</dbReference>
<dbReference type="GO" id="GO:0005886">
    <property type="term" value="C:plasma membrane"/>
    <property type="evidence" value="ECO:0007669"/>
    <property type="project" value="TreeGrafter"/>
</dbReference>
<protein>
    <recommendedName>
        <fullName evidence="2">diguanylate cyclase</fullName>
        <ecNumber evidence="2">2.7.7.65</ecNumber>
    </recommendedName>
</protein>
<dbReference type="AlphaFoldDB" id="A0A4V1D8Q8"/>
<feature type="transmembrane region" description="Helical" evidence="4">
    <location>
        <begin position="12"/>
        <end position="29"/>
    </location>
</feature>